<protein>
    <submittedName>
        <fullName evidence="1">Uncharacterized protein</fullName>
    </submittedName>
</protein>
<organism evidence="1 2">
    <name type="scientific">Blyttiomyces helicus</name>
    <dbReference type="NCBI Taxonomy" id="388810"/>
    <lineage>
        <taxon>Eukaryota</taxon>
        <taxon>Fungi</taxon>
        <taxon>Fungi incertae sedis</taxon>
        <taxon>Chytridiomycota</taxon>
        <taxon>Chytridiomycota incertae sedis</taxon>
        <taxon>Chytridiomycetes</taxon>
        <taxon>Chytridiomycetes incertae sedis</taxon>
        <taxon>Blyttiomyces</taxon>
    </lineage>
</organism>
<evidence type="ECO:0000313" key="1">
    <source>
        <dbReference type="EMBL" id="RKO93725.1"/>
    </source>
</evidence>
<sequence length="164" mass="18904">MYTYPAVEIYVKLDVLRPFFDVGFGWVYYCITNFQHIPKECKGWKEILIIEQDTVEEVIEMYVKKNDDLKRTIRKEMGNAPLAPQSMFNQKFSANKAFALMITVRRAGPSETVMPGGRSKGFRDKGHERVALKVRPNCFARDGHMCLPVFNSFSRSRIAAKTIN</sequence>
<dbReference type="EMBL" id="KZ994134">
    <property type="protein sequence ID" value="RKO93725.1"/>
    <property type="molecule type" value="Genomic_DNA"/>
</dbReference>
<gene>
    <name evidence="1" type="ORF">BDK51DRAFT_29967</name>
</gene>
<reference evidence="2" key="1">
    <citation type="journal article" date="2018" name="Nat. Microbiol.">
        <title>Leveraging single-cell genomics to expand the fungal tree of life.</title>
        <authorList>
            <person name="Ahrendt S.R."/>
            <person name="Quandt C.A."/>
            <person name="Ciobanu D."/>
            <person name="Clum A."/>
            <person name="Salamov A."/>
            <person name="Andreopoulos B."/>
            <person name="Cheng J.F."/>
            <person name="Woyke T."/>
            <person name="Pelin A."/>
            <person name="Henrissat B."/>
            <person name="Reynolds N.K."/>
            <person name="Benny G.L."/>
            <person name="Smith M.E."/>
            <person name="James T.Y."/>
            <person name="Grigoriev I.V."/>
        </authorList>
    </citation>
    <scope>NUCLEOTIDE SEQUENCE [LARGE SCALE GENOMIC DNA]</scope>
</reference>
<dbReference type="AlphaFoldDB" id="A0A4P9WN89"/>
<accession>A0A4P9WN89</accession>
<keyword evidence="2" id="KW-1185">Reference proteome</keyword>
<name>A0A4P9WN89_9FUNG</name>
<dbReference type="Proteomes" id="UP000269721">
    <property type="component" value="Unassembled WGS sequence"/>
</dbReference>
<proteinExistence type="predicted"/>
<evidence type="ECO:0000313" key="2">
    <source>
        <dbReference type="Proteomes" id="UP000269721"/>
    </source>
</evidence>